<name>Q1K3V8_DESA6</name>
<organism evidence="10 11">
    <name type="scientific">Desulfuromonas acetoxidans (strain DSM 684 / 11070)</name>
    <dbReference type="NCBI Taxonomy" id="281689"/>
    <lineage>
        <taxon>Bacteria</taxon>
        <taxon>Pseudomonadati</taxon>
        <taxon>Thermodesulfobacteriota</taxon>
        <taxon>Desulfuromonadia</taxon>
        <taxon>Desulfuromonadales</taxon>
        <taxon>Desulfuromonadaceae</taxon>
        <taxon>Desulfuromonas</taxon>
    </lineage>
</organism>
<feature type="domain" description="MrpA C-terminal/MbhE" evidence="9">
    <location>
        <begin position="114"/>
        <end position="171"/>
    </location>
</feature>
<dbReference type="InterPro" id="IPR050616">
    <property type="entry name" value="CPA3_Na-H_Antiporter_A"/>
</dbReference>
<evidence type="ECO:0000256" key="5">
    <source>
        <dbReference type="ARBA" id="ARBA00022989"/>
    </source>
</evidence>
<dbReference type="GO" id="GO:0005886">
    <property type="term" value="C:plasma membrane"/>
    <property type="evidence" value="ECO:0007669"/>
    <property type="project" value="UniProtKB-SubCell"/>
</dbReference>
<dbReference type="Proteomes" id="UP000005695">
    <property type="component" value="Unassembled WGS sequence"/>
</dbReference>
<feature type="domain" description="MrpA C-terminal/MbhD" evidence="8">
    <location>
        <begin position="12"/>
        <end position="75"/>
    </location>
</feature>
<keyword evidence="2" id="KW-0813">Transport</keyword>
<dbReference type="Pfam" id="PF13244">
    <property type="entry name" value="MbhD"/>
    <property type="match status" value="1"/>
</dbReference>
<dbReference type="InterPro" id="IPR025383">
    <property type="entry name" value="MrpA_C/MbhD"/>
</dbReference>
<dbReference type="AlphaFoldDB" id="Q1K3V8"/>
<evidence type="ECO:0000259" key="8">
    <source>
        <dbReference type="Pfam" id="PF13244"/>
    </source>
</evidence>
<dbReference type="OrthoDB" id="2085045at2"/>
<evidence type="ECO:0000256" key="2">
    <source>
        <dbReference type="ARBA" id="ARBA00022448"/>
    </source>
</evidence>
<feature type="transmembrane region" description="Helical" evidence="7">
    <location>
        <begin position="53"/>
        <end position="75"/>
    </location>
</feature>
<reference evidence="10" key="2">
    <citation type="submission" date="2006-05" db="EMBL/GenBank/DDBJ databases">
        <title>Sequencing of the draft genome and assembly of Desulfuromonas acetoxidans DSM 684.</title>
        <authorList>
            <consortium name="US DOE Joint Genome Institute (JGI-PGF)"/>
            <person name="Copeland A."/>
            <person name="Lucas S."/>
            <person name="Lapidus A."/>
            <person name="Barry K."/>
            <person name="Detter J.C."/>
            <person name="Glavina del Rio T."/>
            <person name="Hammon N."/>
            <person name="Israni S."/>
            <person name="Dalin E."/>
            <person name="Tice H."/>
            <person name="Bruce D."/>
            <person name="Pitluck S."/>
            <person name="Richardson P."/>
        </authorList>
    </citation>
    <scope>NUCLEOTIDE SEQUENCE [LARGE SCALE GENOMIC DNA]</scope>
    <source>
        <strain evidence="10">DSM 684</strain>
    </source>
</reference>
<keyword evidence="6 7" id="KW-0472">Membrane</keyword>
<feature type="transmembrane region" description="Helical" evidence="7">
    <location>
        <begin position="6"/>
        <end position="23"/>
    </location>
</feature>
<accession>Q1K3V8</accession>
<evidence type="ECO:0000256" key="6">
    <source>
        <dbReference type="ARBA" id="ARBA00023136"/>
    </source>
</evidence>
<dbReference type="RefSeq" id="WP_005997640.1">
    <property type="nucleotide sequence ID" value="NZ_AAEW02000001.1"/>
</dbReference>
<dbReference type="InterPro" id="IPR046806">
    <property type="entry name" value="MrpA_C/MbhE"/>
</dbReference>
<evidence type="ECO:0000256" key="3">
    <source>
        <dbReference type="ARBA" id="ARBA00022475"/>
    </source>
</evidence>
<gene>
    <name evidence="10" type="ORF">Dace_3211</name>
</gene>
<proteinExistence type="predicted"/>
<keyword evidence="11" id="KW-1185">Reference proteome</keyword>
<evidence type="ECO:0000256" key="1">
    <source>
        <dbReference type="ARBA" id="ARBA00004651"/>
    </source>
</evidence>
<comment type="subcellular location">
    <subcellularLocation>
        <location evidence="1">Cell membrane</location>
        <topology evidence="1">Multi-pass membrane protein</topology>
    </subcellularLocation>
</comment>
<dbReference type="PANTHER" id="PTHR43373:SF1">
    <property type="entry name" value="NA(+)_H(+) ANTIPORTER SUBUNIT A"/>
    <property type="match status" value="1"/>
</dbReference>
<evidence type="ECO:0000256" key="7">
    <source>
        <dbReference type="SAM" id="Phobius"/>
    </source>
</evidence>
<keyword evidence="4 7" id="KW-0812">Transmembrane</keyword>
<dbReference type="NCBIfam" id="NF009159">
    <property type="entry name" value="PRK12504.1"/>
    <property type="match status" value="1"/>
</dbReference>
<evidence type="ECO:0000256" key="4">
    <source>
        <dbReference type="ARBA" id="ARBA00022692"/>
    </source>
</evidence>
<dbReference type="PANTHER" id="PTHR43373">
    <property type="entry name" value="NA(+)/H(+) ANTIPORTER SUBUNIT"/>
    <property type="match status" value="1"/>
</dbReference>
<evidence type="ECO:0000259" key="9">
    <source>
        <dbReference type="Pfam" id="PF20501"/>
    </source>
</evidence>
<evidence type="ECO:0000313" key="11">
    <source>
        <dbReference type="Proteomes" id="UP000005695"/>
    </source>
</evidence>
<feature type="transmembrane region" description="Helical" evidence="7">
    <location>
        <begin position="30"/>
        <end position="47"/>
    </location>
</feature>
<keyword evidence="5 7" id="KW-1133">Transmembrane helix</keyword>
<reference evidence="10" key="1">
    <citation type="submission" date="2006-05" db="EMBL/GenBank/DDBJ databases">
        <title>Annotation of the draft genome assembly of Desulfuromonas acetoxidans DSM 684.</title>
        <authorList>
            <consortium name="US DOE Joint Genome Institute (JGI-ORNL)"/>
            <person name="Larimer F."/>
            <person name="Land M."/>
            <person name="Hauser L."/>
        </authorList>
    </citation>
    <scope>NUCLEOTIDE SEQUENCE [LARGE SCALE GENOMIC DNA]</scope>
    <source>
        <strain evidence="10">DSM 684</strain>
    </source>
</reference>
<feature type="transmembrane region" description="Helical" evidence="7">
    <location>
        <begin position="87"/>
        <end position="105"/>
    </location>
</feature>
<comment type="caution">
    <text evidence="10">The sequence shown here is derived from an EMBL/GenBank/DDBJ whole genome shotgun (WGS) entry which is preliminary data.</text>
</comment>
<dbReference type="Pfam" id="PF20501">
    <property type="entry name" value="MbhE"/>
    <property type="match status" value="1"/>
</dbReference>
<sequence length="186" mass="20223">MDIFIDIILLTFLSIAALAIARIRKLFCAIMLFGIFSLVSACLFVTMDAVDVAFTEAAVGTGISTILMLATMALTSTEEKRPPYQPLIALLVVVVTGSVLVYGTMDLPDYGDPMAPIHQHVAPRYIQQSPAEVGPPNMVTSVLASYRGFDTLGETAVIFTAGISIYALLGMRRREDTDYHQEDDNV</sequence>
<keyword evidence="3" id="KW-1003">Cell membrane</keyword>
<evidence type="ECO:0000313" key="10">
    <source>
        <dbReference type="EMBL" id="EAT17345.1"/>
    </source>
</evidence>
<dbReference type="EMBL" id="AAEW02000001">
    <property type="protein sequence ID" value="EAT17345.1"/>
    <property type="molecule type" value="Genomic_DNA"/>
</dbReference>
<protein>
    <submittedName>
        <fullName evidence="10">Multicomponent Na+-H+ antiporter subunit A</fullName>
    </submittedName>
</protein>
<feature type="transmembrane region" description="Helical" evidence="7">
    <location>
        <begin position="151"/>
        <end position="169"/>
    </location>
</feature>